<sequence>MPFLSETGDSMPNFSLKVREAGKLLGEIEVTLPELTFVPETAVALVRSDGTETPLLGWGNRLWVRMHDPAGKNGGSPAPMTLESFVRHANEARDGDPFGTSAFRSPLEPDRFLRPLATLPRAPKGAVLEARLGEVRAAARGLALVDGFVHRAVPEPVHVVSVGPRAVNVAVTFREDAGDLREIAWNVFRADRGHDAEVFARDLAERNGQDLQEPSGWLRVVYSQILRVDDVGGAFWDAFGRFRALGLPDDAGIGPGLADLPQDLSDPAAAEKAYGVLGRIREILRSPQDGSGDMRREAAIEVCGLVAARYEDVDRDWLAARSAPPVFAP</sequence>
<evidence type="ECO:0000313" key="1">
    <source>
        <dbReference type="EMBL" id="EHP93674.1"/>
    </source>
</evidence>
<dbReference type="PATRIC" id="fig|882800.3.peg.1406"/>
<dbReference type="EMBL" id="AGJK01000025">
    <property type="protein sequence ID" value="EHP93674.1"/>
    <property type="molecule type" value="Genomic_DNA"/>
</dbReference>
<name>H1KFL6_METEX</name>
<dbReference type="AlphaFoldDB" id="H1KFL6"/>
<reference evidence="1 2" key="1">
    <citation type="submission" date="2011-09" db="EMBL/GenBank/DDBJ databases">
        <title>The draft genome of Methylobacterium extorquens DSM 13060.</title>
        <authorList>
            <consortium name="US DOE Joint Genome Institute (JGI-PGF)"/>
            <person name="Lucas S."/>
            <person name="Han J."/>
            <person name="Lapidus A."/>
            <person name="Cheng J.-F."/>
            <person name="Goodwin L."/>
            <person name="Pitluck S."/>
            <person name="Peters L."/>
            <person name="Land M.L."/>
            <person name="Hauser L."/>
            <person name="Koskimaki J."/>
            <person name="Halonen O."/>
            <person name="Pirttila A."/>
            <person name="Frank C."/>
            <person name="Woyke T.J."/>
        </authorList>
    </citation>
    <scope>NUCLEOTIDE SEQUENCE [LARGE SCALE GENOMIC DNA]</scope>
    <source>
        <strain evidence="1 2">DSM 13060</strain>
    </source>
</reference>
<evidence type="ECO:0000313" key="2">
    <source>
        <dbReference type="Proteomes" id="UP000004382"/>
    </source>
</evidence>
<protein>
    <submittedName>
        <fullName evidence="1">Uncharacterized protein</fullName>
    </submittedName>
</protein>
<organism evidence="1 2">
    <name type="scientific">Methylorubrum extorquens DSM 13060</name>
    <dbReference type="NCBI Taxonomy" id="882800"/>
    <lineage>
        <taxon>Bacteria</taxon>
        <taxon>Pseudomonadati</taxon>
        <taxon>Pseudomonadota</taxon>
        <taxon>Alphaproteobacteria</taxon>
        <taxon>Hyphomicrobiales</taxon>
        <taxon>Methylobacteriaceae</taxon>
        <taxon>Methylorubrum</taxon>
    </lineage>
</organism>
<comment type="caution">
    <text evidence="1">The sequence shown here is derived from an EMBL/GenBank/DDBJ whole genome shotgun (WGS) entry which is preliminary data.</text>
</comment>
<dbReference type="Proteomes" id="UP000004382">
    <property type="component" value="Unassembled WGS sequence"/>
</dbReference>
<proteinExistence type="predicted"/>
<gene>
    <name evidence="1" type="ORF">MetexDRAFT_1428</name>
</gene>
<accession>H1KFL6</accession>